<dbReference type="eggNOG" id="COG2241">
    <property type="taxonomic scope" value="Bacteria"/>
</dbReference>
<dbReference type="HOGENOM" id="CLU_031955_1_2_6"/>
<dbReference type="InterPro" id="IPR035996">
    <property type="entry name" value="4pyrrol_Methylase_sf"/>
</dbReference>
<dbReference type="CDD" id="cd02440">
    <property type="entry name" value="AdoMet_MTases"/>
    <property type="match status" value="1"/>
</dbReference>
<organism evidence="7 8">
    <name type="scientific">Marinomonas mediterranea (strain ATCC 700492 / JCM 21426 / NBRC 103028 / MMB-1)</name>
    <dbReference type="NCBI Taxonomy" id="717774"/>
    <lineage>
        <taxon>Bacteria</taxon>
        <taxon>Pseudomonadati</taxon>
        <taxon>Pseudomonadota</taxon>
        <taxon>Gammaproteobacteria</taxon>
        <taxon>Oceanospirillales</taxon>
        <taxon>Oceanospirillaceae</taxon>
        <taxon>Marinomonas</taxon>
    </lineage>
</organism>
<dbReference type="InterPro" id="IPR014776">
    <property type="entry name" value="4pyrrole_Mease_sub2"/>
</dbReference>
<evidence type="ECO:0000256" key="4">
    <source>
        <dbReference type="ARBA" id="ARBA00022679"/>
    </source>
</evidence>
<dbReference type="SUPFAM" id="SSF53790">
    <property type="entry name" value="Tetrapyrrole methylase"/>
    <property type="match status" value="1"/>
</dbReference>
<evidence type="ECO:0000259" key="6">
    <source>
        <dbReference type="Pfam" id="PF00590"/>
    </source>
</evidence>
<dbReference type="InterPro" id="IPR012818">
    <property type="entry name" value="CbiE"/>
</dbReference>
<accession>F2JUU8</accession>
<dbReference type="Pfam" id="PF00590">
    <property type="entry name" value="TP_methylase"/>
    <property type="match status" value="1"/>
</dbReference>
<dbReference type="InterPro" id="IPR019012">
    <property type="entry name" value="RNA_cap_Gua-N2-MeTrfase"/>
</dbReference>
<dbReference type="GO" id="GO:0046025">
    <property type="term" value="F:precorrin-6Y C5,15-methyltransferase (decarboxylating) activity"/>
    <property type="evidence" value="ECO:0007669"/>
    <property type="project" value="UniProtKB-EC"/>
</dbReference>
<dbReference type="PANTHER" id="PTHR43182">
    <property type="entry name" value="COBALT-PRECORRIN-6B C(15)-METHYLTRANSFERASE (DECARBOXYLATING)"/>
    <property type="match status" value="1"/>
</dbReference>
<dbReference type="NCBIfam" id="TIGR02467">
    <property type="entry name" value="CbiE"/>
    <property type="match status" value="1"/>
</dbReference>
<keyword evidence="5" id="KW-0949">S-adenosyl-L-methionine</keyword>
<dbReference type="UniPathway" id="UPA00148"/>
<dbReference type="Gene3D" id="3.40.1010.10">
    <property type="entry name" value="Cobalt-precorrin-4 Transmethylase, Domain 1"/>
    <property type="match status" value="1"/>
</dbReference>
<dbReference type="STRING" id="717774.Marme_1240"/>
<dbReference type="InterPro" id="IPR029063">
    <property type="entry name" value="SAM-dependent_MTases_sf"/>
</dbReference>
<dbReference type="PIRSF" id="PIRSF036428">
    <property type="entry name" value="CobL"/>
    <property type="match status" value="1"/>
</dbReference>
<keyword evidence="2" id="KW-0169">Cobalamin biosynthesis</keyword>
<dbReference type="CDD" id="cd11644">
    <property type="entry name" value="Precorrin-6Y-MT"/>
    <property type="match status" value="1"/>
</dbReference>
<dbReference type="SUPFAM" id="SSF53335">
    <property type="entry name" value="S-adenosyl-L-methionine-dependent methyltransferases"/>
    <property type="match status" value="1"/>
</dbReference>
<evidence type="ECO:0000313" key="8">
    <source>
        <dbReference type="Proteomes" id="UP000001062"/>
    </source>
</evidence>
<dbReference type="InterPro" id="IPR000878">
    <property type="entry name" value="4pyrrol_Mease"/>
</dbReference>
<evidence type="ECO:0000313" key="7">
    <source>
        <dbReference type="EMBL" id="ADZ90513.1"/>
    </source>
</evidence>
<dbReference type="InterPro" id="IPR006365">
    <property type="entry name" value="Cbl_synth_CobL"/>
</dbReference>
<dbReference type="OrthoDB" id="9787825at2"/>
<name>F2JUU8_MARM1</name>
<dbReference type="KEGG" id="mme:Marme_1240"/>
<dbReference type="Pfam" id="PF09445">
    <property type="entry name" value="Methyltransf_15"/>
    <property type="match status" value="1"/>
</dbReference>
<evidence type="ECO:0000256" key="1">
    <source>
        <dbReference type="ARBA" id="ARBA00004953"/>
    </source>
</evidence>
<proteinExistence type="predicted"/>
<dbReference type="GO" id="GO:0008276">
    <property type="term" value="F:protein methyltransferase activity"/>
    <property type="evidence" value="ECO:0007669"/>
    <property type="project" value="InterPro"/>
</dbReference>
<dbReference type="PANTHER" id="PTHR43182:SF1">
    <property type="entry name" value="COBALT-PRECORRIN-7 C(5)-METHYLTRANSFERASE"/>
    <property type="match status" value="1"/>
</dbReference>
<dbReference type="InterPro" id="IPR050714">
    <property type="entry name" value="Cobalamin_biosynth_MTase"/>
</dbReference>
<dbReference type="PATRIC" id="fig|717774.3.peg.1288"/>
<dbReference type="Gene3D" id="3.40.50.150">
    <property type="entry name" value="Vaccinia Virus protein VP39"/>
    <property type="match status" value="1"/>
</dbReference>
<dbReference type="RefSeq" id="WP_013660418.1">
    <property type="nucleotide sequence ID" value="NC_015276.1"/>
</dbReference>
<dbReference type="GO" id="GO:0009236">
    <property type="term" value="P:cobalamin biosynthetic process"/>
    <property type="evidence" value="ECO:0007669"/>
    <property type="project" value="UniProtKB-UniPathway"/>
</dbReference>
<dbReference type="InterPro" id="IPR014777">
    <property type="entry name" value="4pyrrole_Mease_sub1"/>
</dbReference>
<evidence type="ECO:0000256" key="3">
    <source>
        <dbReference type="ARBA" id="ARBA00022603"/>
    </source>
</evidence>
<dbReference type="eggNOG" id="COG2242">
    <property type="taxonomic scope" value="Bacteria"/>
</dbReference>
<evidence type="ECO:0000256" key="5">
    <source>
        <dbReference type="ARBA" id="ARBA00022691"/>
    </source>
</evidence>
<protein>
    <submittedName>
        <fullName evidence="7">Precorrin-6y C5,15-methyltransferase (Decarboxylating), CbiE subunit</fullName>
        <ecNumber evidence="7">2.1.1.132</ecNumber>
    </submittedName>
</protein>
<feature type="domain" description="Tetrapyrrole methylase" evidence="6">
    <location>
        <begin position="3"/>
        <end position="190"/>
    </location>
</feature>
<dbReference type="Gene3D" id="3.30.950.10">
    <property type="entry name" value="Methyltransferase, Cobalt-precorrin-4 Transmethylase, Domain 2"/>
    <property type="match status" value="1"/>
</dbReference>
<evidence type="ECO:0000256" key="2">
    <source>
        <dbReference type="ARBA" id="ARBA00022573"/>
    </source>
</evidence>
<dbReference type="AlphaFoldDB" id="F2JUU8"/>
<keyword evidence="3 7" id="KW-0489">Methyltransferase</keyword>
<dbReference type="InterPro" id="IPR014008">
    <property type="entry name" value="Cbl_synth_MTase_CbiT"/>
</dbReference>
<keyword evidence="8" id="KW-1185">Reference proteome</keyword>
<dbReference type="NCBIfam" id="TIGR02469">
    <property type="entry name" value="CbiT"/>
    <property type="match status" value="1"/>
</dbReference>
<reference evidence="7 8" key="1">
    <citation type="journal article" date="2012" name="Stand. Genomic Sci.">
        <title>Complete genome sequence of the melanogenic marine bacterium Marinomonas mediterranea type strain (MMB-1(T)).</title>
        <authorList>
            <person name="Lucas-Elio P."/>
            <person name="Goodwin L."/>
            <person name="Woyke T."/>
            <person name="Pitluck S."/>
            <person name="Nolan M."/>
            <person name="Kyrpides N.C."/>
            <person name="Detter J.C."/>
            <person name="Copeland A."/>
            <person name="Teshima H."/>
            <person name="Bruce D."/>
            <person name="Detter C."/>
            <person name="Tapia R."/>
            <person name="Han S."/>
            <person name="Land M.L."/>
            <person name="Ivanova N."/>
            <person name="Mikhailova N."/>
            <person name="Johnston A.W."/>
            <person name="Sanchez-Amat A."/>
        </authorList>
    </citation>
    <scope>NUCLEOTIDE SEQUENCE [LARGE SCALE GENOMIC DNA]</scope>
    <source>
        <strain evidence="8">ATCC 700492 / JCM 21426 / NBRC 103028 / MMB-1</strain>
    </source>
</reference>
<dbReference type="GO" id="GO:0036261">
    <property type="term" value="P:7-methylguanosine cap hypermethylation"/>
    <property type="evidence" value="ECO:0007669"/>
    <property type="project" value="InterPro"/>
</dbReference>
<gene>
    <name evidence="7" type="ordered locus">Marme_1240</name>
</gene>
<dbReference type="EMBL" id="CP002583">
    <property type="protein sequence ID" value="ADZ90513.1"/>
    <property type="molecule type" value="Genomic_DNA"/>
</dbReference>
<dbReference type="Proteomes" id="UP000001062">
    <property type="component" value="Chromosome"/>
</dbReference>
<comment type="pathway">
    <text evidence="1">Cofactor biosynthesis; adenosylcobalamin biosynthesis.</text>
</comment>
<dbReference type="EC" id="2.1.1.132" evidence="7"/>
<sequence length="423" mass="46547">MQIHVIGLGVAQNAALSLEALTLIRSLTKDDRLVGSERQLKTVFGCHSATPFILPKLSELKEVLTSWKESRVKRVVVLASGDPLFYGIGSWVKCHFSHLDVTYYPNVSSIQSACHQSGVSLQDAHVVSVHGRPLASLRKHLHKNKTLVLLTDSHSHPAAIAQECVRANVGESRITVCEKLGYSDQNVETFFAHQLQDSERAFDSLNVVLVEVSGQQALLPSTPGFPDDLYVTDKGQGKGMITKREVRLAILSYLGAEEGDVIWDVGAGCGGVSIELAYWNARAQIYAIEHHPERFNCLKRNQEKFGVAQNLTLIQGRAPASLELLPVPDRIFIGGSDGELGELLRVNWDSLPEHGVLLLSSVTDTTQLEAMNFTNIREVADDAELESVTIQVARSETLAGSKMRKPALPVTLWRYQKRVSAQK</sequence>
<keyword evidence="4 7" id="KW-0808">Transferase</keyword>